<keyword evidence="2" id="KW-1185">Reference proteome</keyword>
<evidence type="ECO:0000313" key="3">
    <source>
        <dbReference type="WBParaSite" id="ECPE_0000686801-mRNA-1"/>
    </source>
</evidence>
<organism evidence="3">
    <name type="scientific">Echinostoma caproni</name>
    <dbReference type="NCBI Taxonomy" id="27848"/>
    <lineage>
        <taxon>Eukaryota</taxon>
        <taxon>Metazoa</taxon>
        <taxon>Spiralia</taxon>
        <taxon>Lophotrochozoa</taxon>
        <taxon>Platyhelminthes</taxon>
        <taxon>Trematoda</taxon>
        <taxon>Digenea</taxon>
        <taxon>Plagiorchiida</taxon>
        <taxon>Echinostomata</taxon>
        <taxon>Echinostomatoidea</taxon>
        <taxon>Echinostomatidae</taxon>
        <taxon>Echinostoma</taxon>
    </lineage>
</organism>
<proteinExistence type="predicted"/>
<accession>A0A183AIS0</accession>
<evidence type="ECO:0000313" key="2">
    <source>
        <dbReference type="Proteomes" id="UP000272942"/>
    </source>
</evidence>
<reference evidence="3" key="1">
    <citation type="submission" date="2016-06" db="UniProtKB">
        <authorList>
            <consortium name="WormBaseParasite"/>
        </authorList>
    </citation>
    <scope>IDENTIFICATION</scope>
</reference>
<name>A0A183AIS0_9TREM</name>
<dbReference type="AlphaFoldDB" id="A0A183AIS0"/>
<dbReference type="Proteomes" id="UP000272942">
    <property type="component" value="Unassembled WGS sequence"/>
</dbReference>
<protein>
    <submittedName>
        <fullName evidence="3">Peptidase_M13_N domain-containing protein</fullName>
    </submittedName>
</protein>
<evidence type="ECO:0000313" key="1">
    <source>
        <dbReference type="EMBL" id="VDP79521.1"/>
    </source>
</evidence>
<reference evidence="1 2" key="2">
    <citation type="submission" date="2018-11" db="EMBL/GenBank/DDBJ databases">
        <authorList>
            <consortium name="Pathogen Informatics"/>
        </authorList>
    </citation>
    <scope>NUCLEOTIDE SEQUENCE [LARGE SCALE GENOMIC DNA]</scope>
    <source>
        <strain evidence="1 2">Egypt</strain>
    </source>
</reference>
<gene>
    <name evidence="1" type="ORF">ECPE_LOCUS6855</name>
</gene>
<dbReference type="WBParaSite" id="ECPE_0000686801-mRNA-1">
    <property type="protein sequence ID" value="ECPE_0000686801-mRNA-1"/>
    <property type="gene ID" value="ECPE_0000686801"/>
</dbReference>
<sequence>MLVRAYNSCTVDWAKPGSVIAQTTIGLNKTHLMECGVMPHSQAFLSYLKATVPLEPQYGKISYYGELLSVTANLKLIDFILIEFQINTLTKPMTEWSVYNDTILRTAQKRCSVDWAASGSVLAQATLVYNKTHLISNGIVPDTENFLDELKSKLCATPIWERLQYYGEVKSIEASRGSQYRLFWILKIVNLFLSLRLAL</sequence>
<dbReference type="EMBL" id="UZAN01043894">
    <property type="protein sequence ID" value="VDP79521.1"/>
    <property type="molecule type" value="Genomic_DNA"/>
</dbReference>